<dbReference type="NCBIfam" id="TIGR01733">
    <property type="entry name" value="AA-adenyl-dom"/>
    <property type="match status" value="2"/>
</dbReference>
<keyword evidence="5" id="KW-0677">Repeat</keyword>
<feature type="domain" description="N-acetyltransferase" evidence="9">
    <location>
        <begin position="2052"/>
        <end position="2252"/>
    </location>
</feature>
<dbReference type="Pfam" id="PF00668">
    <property type="entry name" value="Condensation"/>
    <property type="match status" value="2"/>
</dbReference>
<dbReference type="Gene3D" id="3.40.630.30">
    <property type="match status" value="1"/>
</dbReference>
<dbReference type="SUPFAM" id="SSF55729">
    <property type="entry name" value="Acyl-CoA N-acyltransferases (Nat)"/>
    <property type="match status" value="1"/>
</dbReference>
<evidence type="ECO:0000256" key="3">
    <source>
        <dbReference type="ARBA" id="ARBA00022450"/>
    </source>
</evidence>
<dbReference type="InterPro" id="IPR016181">
    <property type="entry name" value="Acyl_CoA_acyltransferase"/>
</dbReference>
<evidence type="ECO:0000256" key="4">
    <source>
        <dbReference type="ARBA" id="ARBA00022553"/>
    </source>
</evidence>
<dbReference type="PROSITE" id="PS00455">
    <property type="entry name" value="AMP_BINDING"/>
    <property type="match status" value="2"/>
</dbReference>
<dbReference type="Proteomes" id="UP001597403">
    <property type="component" value="Unassembled WGS sequence"/>
</dbReference>
<evidence type="ECO:0000256" key="6">
    <source>
        <dbReference type="ARBA" id="ARBA00023194"/>
    </source>
</evidence>
<comment type="cofactor">
    <cofactor evidence="1">
        <name>pantetheine 4'-phosphate</name>
        <dbReference type="ChEBI" id="CHEBI:47942"/>
    </cofactor>
</comment>
<name>A0ABW4UXK9_9BACL</name>
<accession>A0ABW4UXK9</accession>
<dbReference type="InterPro" id="IPR020806">
    <property type="entry name" value="PKS_PP-bd"/>
</dbReference>
<sequence length="2463" mass="281551">MNTNTQSTCNQYELSHTQKRFWFMDQLDFSKDISARSMSHVSAVFTLTGSLDVPFFKQALQQLADRHAALRTCYADHEGSPVQLVFDTKSIPLEVLDMSADIDQMKTQQHIQQQLNKPFQLIEAPLIRCFLYKLSADQHTCLIVAHHSIADGLSVDILLADLMAIYRANATGIPHQLPVLDIQYSDYAHWHNGMLQSGELADQQAFWQTYLAGELPDLNFPIDYQRLPERTYAGAAVPLVVDKQWFSQLKQACERLDVSLYMFMLGIMNVLLAKYTRNRDIIVGTSLSGRFHPDLNRVIGSFINTLPVRNRVQGEQSFAEFVMQIKKMMLDVQENQAYPFDKIAQDLGIERNNSRHPIYDAVFEMHTLHTDSKEVQEVSPGLFLSFEHSLQPIRYSAFDFAFELYQKNGLIEGYIQYATDLFDSDSMERLSRNFIQLMKQAIQDPTILISDMDMLSVEERQQVLEHFNELTIPFPIDQPFPVLFEQQVTDNPHQIAVTFENQQLTYTQLNERANRFADLLHKLNIGQGQFVAVMSERNLDWLTALIGILKSGAAYVPIDTNVPDERAAYIVKDCAATLLITEPQLLKRIAGIELSTSVQLFCFQEADPTTITALSLQSRLISHDQLADCSPFNPVVDSAADRLAYMIYTSGSTGVPKGALVRHNGMINHLYAKISSLALDQNDIVAQNASISFDVSIWQSLVALMVGGQTSIISFETGRDQMLLFEHIQKQQITIIETVPSLLFAFLDTVQMMNPIERLLPTLRWMIANGEELPGKLVKSWFEQFPAIPLINAYGPTECSDDVTQYAMYSHIQDGYDLTQKRVPIGKPLPNMRLYIVDQFHQLAPIGVKGEIWISGIGVGAGYWRNEQLTNSKFIANPFAKHEHENMVYRTGDLGCWLSSGHLEFSSRIDYQVKVRGFRIELGEVETVVNHHPQIDEAAVITKKQTNGDSMLVAFYTSKQHLQPESVRTYLQTKLPYYMIPAQLMIIEQMPLLASEKIDRKILSKWADEYTIVERSTKVEPSTATEQKLSQLWTDILEQQPIYANDHFFHLGGHSISAVKLINRIREYYDIAMPLQQIFNNPLLNELASVIDHEVNQKVADKTSTNKIMKTNPLRAFPAKDAYSLAPVQLPEWYLHELEPNNPFYNVSFDLMFYGEMNVVAFIQAWQQIIDRHTVMLTYFSTQNGIPMQHIRTDFKLESSSIYEDRRHIKLKQFEDEIQQTALEHSNQIFDFEQGPLFSIKLIEYENQQFLMMFAAHHIIWDETSSMNVISEFSELYNAQVEQRPFKLPEPKIQYTDYSEWMNHLIEDGTLEANRKYWLDRFKKVPPALNLPTDYTRPAMLTFNGGTILTKIEPDLHQQIIDYCQKQNITLYMFLLSVLNLQLHRLSGQNHFAVGSPIVNRNDVQLEQMVGLFASAIPLSCHIQTDMTFSQLMEQSKQTALEAYDNHLYPGNLIIEQIHTENDMSRSKLFSVMYGLQNNKQNLLKNLKFTDLDYNSRVYDFLETSSRFDLTFAFDELADGVELNLNYNTDLFKRNTALRIAEQFMLLARQVIAMPDQKLYQYDNLDKQSKTVILAQHGASRSERLYMNTHQLIEQQAEQFPDHLAIEDKQTTYTYGQLNKKANQLAYRLLQTGVQPEQKIGVSLPRCSELIIAMLAIWKVGAAYVAIPENMPQERQSNIIQSADIKLVITEKDNILQRDLFQFTVLDPYEQNTALPVEALLNPVCESNESTLAYVLFTSGTTGKPKGIEIEHRGIVNLFAGLTERYALQQSDKALLHTSYSFDASLLELFWPLTCGASIYIPQLENSGDPAAIGRVAADHAITFLQFVPLMLDEFVHASKNKAFEQWPELRFIICGGAPLTRKQLKRFQKQFKCQLYNHYGPTEITVDATVFDCKLEFEGEIVPIGSALLNVNLYILDTMMNQVPIGVAGELYIESPGLARGYLNDDKRTATTFVANPFAKHGEARLYKTGDIVKWNEDGAISYIGRVDQQVKVRGNRVELEEVETLLTEHYDISSAAVLHRYDDRHDDLIAYVEISKQHQPFYEQYGLTWFNLSQMPNLIEDMNKLHRQSWPDYFIGDSIMLEHWPKLFSEFVDYQFALLQQDGEIVAVGNTIPIYWDGSPEGLPQGWDDGLLQGVSSNQQSKKPNTLFVLAGVVDEEQQGKGLASILLQAFKQLAKAHQLEHIIVPVRPTGKTTYPDYSFSEYCDLYREDGLPVDPWLRTHIRVGGQILGVAEQSQMITGNLDDWKKWTSLSFNASGKYNTAVTLQPVSINVEQNTGIYYDPSVWVQHFVPTSEHTIDKIDQLSLINKEQLLQQLRQRVPSYMVPNHIVIVSSMPLNENGKIDKRRLYVMPAIEEQTREIVLPQNKEEQLILEIWQDVLQLTDISVLDNFFELGGHSLKATAIVARISNTLNYGLSLRELFELVTIRSLAQHINESKITSSVSTSATPAFKKVERRERNRK</sequence>
<dbReference type="Gene3D" id="3.40.50.12780">
    <property type="entry name" value="N-terminal domain of ligase-like"/>
    <property type="match status" value="1"/>
</dbReference>
<dbReference type="PROSITE" id="PS51186">
    <property type="entry name" value="GNAT"/>
    <property type="match status" value="1"/>
</dbReference>
<dbReference type="InterPro" id="IPR042099">
    <property type="entry name" value="ANL_N_sf"/>
</dbReference>
<dbReference type="InterPro" id="IPR000182">
    <property type="entry name" value="GNAT_dom"/>
</dbReference>
<dbReference type="InterPro" id="IPR045851">
    <property type="entry name" value="AMP-bd_C_sf"/>
</dbReference>
<dbReference type="InterPro" id="IPR020845">
    <property type="entry name" value="AMP-binding_CS"/>
</dbReference>
<dbReference type="InterPro" id="IPR009081">
    <property type="entry name" value="PP-bd_ACP"/>
</dbReference>
<reference evidence="11" key="1">
    <citation type="journal article" date="2019" name="Int. J. Syst. Evol. Microbiol.">
        <title>The Global Catalogue of Microorganisms (GCM) 10K type strain sequencing project: providing services to taxonomists for standard genome sequencing and annotation.</title>
        <authorList>
            <consortium name="The Broad Institute Genomics Platform"/>
            <consortium name="The Broad Institute Genome Sequencing Center for Infectious Disease"/>
            <person name="Wu L."/>
            <person name="Ma J."/>
        </authorList>
    </citation>
    <scope>NUCLEOTIDE SEQUENCE [LARGE SCALE GENOMIC DNA]</scope>
    <source>
        <strain evidence="11">CGMCC 1.15067</strain>
    </source>
</reference>
<proteinExistence type="inferred from homology"/>
<dbReference type="Gene3D" id="3.30.300.30">
    <property type="match status" value="2"/>
</dbReference>
<dbReference type="PROSITE" id="PS00012">
    <property type="entry name" value="PHOSPHOPANTETHEINE"/>
    <property type="match status" value="2"/>
</dbReference>
<evidence type="ECO:0000259" key="8">
    <source>
        <dbReference type="PROSITE" id="PS50075"/>
    </source>
</evidence>
<protein>
    <submittedName>
        <fullName evidence="10">Non-ribosomal peptide synthetase</fullName>
    </submittedName>
</protein>
<dbReference type="PANTHER" id="PTHR45527">
    <property type="entry name" value="NONRIBOSOMAL PEPTIDE SYNTHETASE"/>
    <property type="match status" value="1"/>
</dbReference>
<feature type="domain" description="Carrier" evidence="8">
    <location>
        <begin position="1020"/>
        <end position="1095"/>
    </location>
</feature>
<dbReference type="Pfam" id="PF00501">
    <property type="entry name" value="AMP-binding"/>
    <property type="match status" value="2"/>
</dbReference>
<dbReference type="InterPro" id="IPR025110">
    <property type="entry name" value="AMP-bd_C"/>
</dbReference>
<dbReference type="CDD" id="cd19531">
    <property type="entry name" value="LCL_NRPS-like"/>
    <property type="match status" value="2"/>
</dbReference>
<evidence type="ECO:0000313" key="10">
    <source>
        <dbReference type="EMBL" id="MFD1990029.1"/>
    </source>
</evidence>
<dbReference type="EMBL" id="JBHUGF010000010">
    <property type="protein sequence ID" value="MFD1990029.1"/>
    <property type="molecule type" value="Genomic_DNA"/>
</dbReference>
<dbReference type="Gene3D" id="2.30.38.10">
    <property type="entry name" value="Luciferase, Domain 3"/>
    <property type="match status" value="1"/>
</dbReference>
<keyword evidence="11" id="KW-1185">Reference proteome</keyword>
<dbReference type="InterPro" id="IPR001242">
    <property type="entry name" value="Condensation_dom"/>
</dbReference>
<dbReference type="Gene3D" id="3.30.559.30">
    <property type="entry name" value="Nonribosomal peptide synthetase, condensation domain"/>
    <property type="match status" value="2"/>
</dbReference>
<comment type="similarity">
    <text evidence="2">Belongs to the ATP-dependent AMP-binding enzyme family.</text>
</comment>
<keyword evidence="3" id="KW-0596">Phosphopantetheine</keyword>
<comment type="caution">
    <text evidence="10">The sequence shown here is derived from an EMBL/GenBank/DDBJ whole genome shotgun (WGS) entry which is preliminary data.</text>
</comment>
<dbReference type="SUPFAM" id="SSF56801">
    <property type="entry name" value="Acetyl-CoA synthetase-like"/>
    <property type="match status" value="2"/>
</dbReference>
<dbReference type="CDD" id="cd05930">
    <property type="entry name" value="A_NRPS"/>
    <property type="match status" value="2"/>
</dbReference>
<dbReference type="Pfam" id="PF00583">
    <property type="entry name" value="Acetyltransf_1"/>
    <property type="match status" value="1"/>
</dbReference>
<dbReference type="InterPro" id="IPR010071">
    <property type="entry name" value="AA_adenyl_dom"/>
</dbReference>
<gene>
    <name evidence="10" type="ORF">ACFSGI_08665</name>
</gene>
<dbReference type="Gene3D" id="1.10.1200.10">
    <property type="entry name" value="ACP-like"/>
    <property type="match status" value="2"/>
</dbReference>
<keyword evidence="6" id="KW-0045">Antibiotic biosynthesis</keyword>
<dbReference type="PROSITE" id="PS50075">
    <property type="entry name" value="CARRIER"/>
    <property type="match status" value="2"/>
</dbReference>
<dbReference type="SUPFAM" id="SSF47336">
    <property type="entry name" value="ACP-like"/>
    <property type="match status" value="2"/>
</dbReference>
<dbReference type="Pfam" id="PF00550">
    <property type="entry name" value="PP-binding"/>
    <property type="match status" value="2"/>
</dbReference>
<evidence type="ECO:0000259" key="9">
    <source>
        <dbReference type="PROSITE" id="PS51186"/>
    </source>
</evidence>
<feature type="domain" description="Carrier" evidence="8">
    <location>
        <begin position="2364"/>
        <end position="2439"/>
    </location>
</feature>
<keyword evidence="4" id="KW-0597">Phosphoprotein</keyword>
<dbReference type="SUPFAM" id="SSF52777">
    <property type="entry name" value="CoA-dependent acyltransferases"/>
    <property type="match status" value="4"/>
</dbReference>
<dbReference type="PANTHER" id="PTHR45527:SF1">
    <property type="entry name" value="FATTY ACID SYNTHASE"/>
    <property type="match status" value="1"/>
</dbReference>
<dbReference type="RefSeq" id="WP_204823741.1">
    <property type="nucleotide sequence ID" value="NZ_JBHUGF010000010.1"/>
</dbReference>
<dbReference type="Gene3D" id="3.30.559.10">
    <property type="entry name" value="Chloramphenicol acetyltransferase-like domain"/>
    <property type="match status" value="2"/>
</dbReference>
<dbReference type="NCBIfam" id="NF003417">
    <property type="entry name" value="PRK04813.1"/>
    <property type="match status" value="3"/>
</dbReference>
<dbReference type="Gene3D" id="3.40.50.980">
    <property type="match status" value="2"/>
</dbReference>
<dbReference type="InterPro" id="IPR000873">
    <property type="entry name" value="AMP-dep_synth/lig_dom"/>
</dbReference>
<organism evidence="10 11">
    <name type="scientific">Paenibacillus nicotianae</name>
    <dbReference type="NCBI Taxonomy" id="1526551"/>
    <lineage>
        <taxon>Bacteria</taxon>
        <taxon>Bacillati</taxon>
        <taxon>Bacillota</taxon>
        <taxon>Bacilli</taxon>
        <taxon>Bacillales</taxon>
        <taxon>Paenibacillaceae</taxon>
        <taxon>Paenibacillus</taxon>
    </lineage>
</organism>
<evidence type="ECO:0000313" key="11">
    <source>
        <dbReference type="Proteomes" id="UP001597403"/>
    </source>
</evidence>
<dbReference type="Pfam" id="PF13193">
    <property type="entry name" value="AMP-binding_C"/>
    <property type="match status" value="1"/>
</dbReference>
<keyword evidence="7" id="KW-0511">Multifunctional enzyme</keyword>
<evidence type="ECO:0000256" key="5">
    <source>
        <dbReference type="ARBA" id="ARBA00022737"/>
    </source>
</evidence>
<evidence type="ECO:0000256" key="1">
    <source>
        <dbReference type="ARBA" id="ARBA00001957"/>
    </source>
</evidence>
<evidence type="ECO:0000256" key="2">
    <source>
        <dbReference type="ARBA" id="ARBA00006432"/>
    </source>
</evidence>
<dbReference type="InterPro" id="IPR023213">
    <property type="entry name" value="CAT-like_dom_sf"/>
</dbReference>
<evidence type="ECO:0000256" key="7">
    <source>
        <dbReference type="ARBA" id="ARBA00023268"/>
    </source>
</evidence>
<dbReference type="InterPro" id="IPR006162">
    <property type="entry name" value="Ppantetheine_attach_site"/>
</dbReference>
<dbReference type="SMART" id="SM00823">
    <property type="entry name" value="PKS_PP"/>
    <property type="match status" value="2"/>
</dbReference>
<dbReference type="InterPro" id="IPR036736">
    <property type="entry name" value="ACP-like_sf"/>
</dbReference>
<dbReference type="CDD" id="cd04301">
    <property type="entry name" value="NAT_SF"/>
    <property type="match status" value="1"/>
</dbReference>